<dbReference type="GeneID" id="115260148"/>
<dbReference type="EnsemblMetazoa" id="AALFPA23_009887.R13702">
    <property type="protein sequence ID" value="AALFPA23_009887.P13702"/>
    <property type="gene ID" value="AALFPA23_009887"/>
</dbReference>
<dbReference type="InterPro" id="IPR019786">
    <property type="entry name" value="Zinc_finger_PHD-type_CS"/>
</dbReference>
<keyword evidence="2" id="KW-0863">Zinc-finger</keyword>
<dbReference type="InterPro" id="IPR001965">
    <property type="entry name" value="Znf_PHD"/>
</dbReference>
<feature type="domain" description="Zinc finger PHD-type" evidence="4">
    <location>
        <begin position="4"/>
        <end position="56"/>
    </location>
</feature>
<evidence type="ECO:0000313" key="5">
    <source>
        <dbReference type="EnsemblMetazoa" id="AALFPA23_009887.P13702"/>
    </source>
</evidence>
<evidence type="ECO:0000313" key="6">
    <source>
        <dbReference type="Proteomes" id="UP000069940"/>
    </source>
</evidence>
<dbReference type="SMART" id="SM00249">
    <property type="entry name" value="PHD"/>
    <property type="match status" value="1"/>
</dbReference>
<organism evidence="5 6">
    <name type="scientific">Aedes albopictus</name>
    <name type="common">Asian tiger mosquito</name>
    <name type="synonym">Stegomyia albopicta</name>
    <dbReference type="NCBI Taxonomy" id="7160"/>
    <lineage>
        <taxon>Eukaryota</taxon>
        <taxon>Metazoa</taxon>
        <taxon>Ecdysozoa</taxon>
        <taxon>Arthropoda</taxon>
        <taxon>Hexapoda</taxon>
        <taxon>Insecta</taxon>
        <taxon>Pterygota</taxon>
        <taxon>Neoptera</taxon>
        <taxon>Endopterygota</taxon>
        <taxon>Diptera</taxon>
        <taxon>Nematocera</taxon>
        <taxon>Culicoidea</taxon>
        <taxon>Culicidae</taxon>
        <taxon>Culicinae</taxon>
        <taxon>Aedini</taxon>
        <taxon>Aedes</taxon>
        <taxon>Stegomyia</taxon>
    </lineage>
</organism>
<reference evidence="5" key="2">
    <citation type="submission" date="2025-05" db="UniProtKB">
        <authorList>
            <consortium name="EnsemblMetazoa"/>
        </authorList>
    </citation>
    <scope>IDENTIFICATION</scope>
    <source>
        <strain evidence="5">Foshan</strain>
    </source>
</reference>
<evidence type="ECO:0000256" key="3">
    <source>
        <dbReference type="ARBA" id="ARBA00022833"/>
    </source>
</evidence>
<dbReference type="SUPFAM" id="SSF57903">
    <property type="entry name" value="FYVE/PHD zinc finger"/>
    <property type="match status" value="1"/>
</dbReference>
<proteinExistence type="predicted"/>
<keyword evidence="1" id="KW-0479">Metal-binding</keyword>
<sequence>MSLVCGSCAGDIGDIQIECQGFCKATFHPSCCGVAADTFEEVMRLNQFLWFCPSCKSLMKDMRFRNTSLAAYEVGQEHALNSHSDIMKNLKNEIMNELKAEIRTNFAKLINSSSCTPKSSKRVGIDPRFTRSRRLFNTAAKPTMDKQPPLLLGTGSTPSPSIEIATVPPNQPKFWLYLSRIARDVSVEQVCALAKKRLGTEDVQVVRLVAKGRDIRTMSFISFKIGMNLELKSKALSTSTWPKGVLYREFTDNRSDENFWRPGAVAASDDPLSISPEAVVLME</sequence>
<evidence type="ECO:0000256" key="2">
    <source>
        <dbReference type="ARBA" id="ARBA00022771"/>
    </source>
</evidence>
<evidence type="ECO:0000259" key="4">
    <source>
        <dbReference type="SMART" id="SM00249"/>
    </source>
</evidence>
<reference evidence="6" key="1">
    <citation type="journal article" date="2015" name="Proc. Natl. Acad. Sci. U.S.A.">
        <title>Genome sequence of the Asian Tiger mosquito, Aedes albopictus, reveals insights into its biology, genetics, and evolution.</title>
        <authorList>
            <person name="Chen X.G."/>
            <person name="Jiang X."/>
            <person name="Gu J."/>
            <person name="Xu M."/>
            <person name="Wu Y."/>
            <person name="Deng Y."/>
            <person name="Zhang C."/>
            <person name="Bonizzoni M."/>
            <person name="Dermauw W."/>
            <person name="Vontas J."/>
            <person name="Armbruster P."/>
            <person name="Huang X."/>
            <person name="Yang Y."/>
            <person name="Zhang H."/>
            <person name="He W."/>
            <person name="Peng H."/>
            <person name="Liu Y."/>
            <person name="Wu K."/>
            <person name="Chen J."/>
            <person name="Lirakis M."/>
            <person name="Topalis P."/>
            <person name="Van Leeuwen T."/>
            <person name="Hall A.B."/>
            <person name="Jiang X."/>
            <person name="Thorpe C."/>
            <person name="Mueller R.L."/>
            <person name="Sun C."/>
            <person name="Waterhouse R.M."/>
            <person name="Yan G."/>
            <person name="Tu Z.J."/>
            <person name="Fang X."/>
            <person name="James A.A."/>
        </authorList>
    </citation>
    <scope>NUCLEOTIDE SEQUENCE [LARGE SCALE GENOMIC DNA]</scope>
    <source>
        <strain evidence="6">Foshan</strain>
    </source>
</reference>
<protein>
    <recommendedName>
        <fullName evidence="4">Zinc finger PHD-type domain-containing protein</fullName>
    </recommendedName>
</protein>
<name>A0ABM1YK47_AEDAL</name>
<dbReference type="PROSITE" id="PS01359">
    <property type="entry name" value="ZF_PHD_1"/>
    <property type="match status" value="1"/>
</dbReference>
<dbReference type="RefSeq" id="XP_029716916.2">
    <property type="nucleotide sequence ID" value="XM_029861056.2"/>
</dbReference>
<dbReference type="InterPro" id="IPR011011">
    <property type="entry name" value="Znf_FYVE_PHD"/>
</dbReference>
<evidence type="ECO:0000256" key="1">
    <source>
        <dbReference type="ARBA" id="ARBA00022723"/>
    </source>
</evidence>
<dbReference type="Proteomes" id="UP000069940">
    <property type="component" value="Unassembled WGS sequence"/>
</dbReference>
<dbReference type="Gene3D" id="3.30.40.10">
    <property type="entry name" value="Zinc/RING finger domain, C3HC4 (zinc finger)"/>
    <property type="match status" value="1"/>
</dbReference>
<dbReference type="InterPro" id="IPR013083">
    <property type="entry name" value="Znf_RING/FYVE/PHD"/>
</dbReference>
<keyword evidence="6" id="KW-1185">Reference proteome</keyword>
<accession>A0ABM1YK47</accession>
<keyword evidence="3" id="KW-0862">Zinc</keyword>